<name>A0A3M6U8B6_POCDA</name>
<accession>A0A3M6U8B6</accession>
<protein>
    <submittedName>
        <fullName evidence="1">Uncharacterized protein</fullName>
    </submittedName>
</protein>
<keyword evidence="2" id="KW-1185">Reference proteome</keyword>
<proteinExistence type="predicted"/>
<reference evidence="1 2" key="1">
    <citation type="journal article" date="2018" name="Sci. Rep.">
        <title>Comparative analysis of the Pocillopora damicornis genome highlights role of immune system in coral evolution.</title>
        <authorList>
            <person name="Cunning R."/>
            <person name="Bay R.A."/>
            <person name="Gillette P."/>
            <person name="Baker A.C."/>
            <person name="Traylor-Knowles N."/>
        </authorList>
    </citation>
    <scope>NUCLEOTIDE SEQUENCE [LARGE SCALE GENOMIC DNA]</scope>
    <source>
        <strain evidence="1">RSMAS</strain>
        <tissue evidence="1">Whole animal</tissue>
    </source>
</reference>
<dbReference type="AlphaFoldDB" id="A0A3M6U8B6"/>
<organism evidence="1 2">
    <name type="scientific">Pocillopora damicornis</name>
    <name type="common">Cauliflower coral</name>
    <name type="synonym">Millepora damicornis</name>
    <dbReference type="NCBI Taxonomy" id="46731"/>
    <lineage>
        <taxon>Eukaryota</taxon>
        <taxon>Metazoa</taxon>
        <taxon>Cnidaria</taxon>
        <taxon>Anthozoa</taxon>
        <taxon>Hexacorallia</taxon>
        <taxon>Scleractinia</taxon>
        <taxon>Astrocoeniina</taxon>
        <taxon>Pocilloporidae</taxon>
        <taxon>Pocillopora</taxon>
    </lineage>
</organism>
<gene>
    <name evidence="1" type="ORF">pdam_00008604</name>
</gene>
<evidence type="ECO:0000313" key="1">
    <source>
        <dbReference type="EMBL" id="RMX49698.1"/>
    </source>
</evidence>
<comment type="caution">
    <text evidence="1">The sequence shown here is derived from an EMBL/GenBank/DDBJ whole genome shotgun (WGS) entry which is preliminary data.</text>
</comment>
<sequence length="148" mass="17206">MAIIAITIGRALINRTTFVSGSYFAKYLSGDQNSVEDRERHKVAAERYQVAYKKYQENRKKLLDWIKTNDRFKEQAKQNLVDKGYTSKLYNKVHNKALNLREPQLSAVHQTDLLFLLHNRLLRGKKVYKYALTIVDVLSTFKATEPPS</sequence>
<evidence type="ECO:0000313" key="2">
    <source>
        <dbReference type="Proteomes" id="UP000275408"/>
    </source>
</evidence>
<dbReference type="EMBL" id="RCHS01002064">
    <property type="protein sequence ID" value="RMX49698.1"/>
    <property type="molecule type" value="Genomic_DNA"/>
</dbReference>
<dbReference type="Proteomes" id="UP000275408">
    <property type="component" value="Unassembled WGS sequence"/>
</dbReference>